<gene>
    <name evidence="1" type="ORF">GNF77_17445</name>
</gene>
<evidence type="ECO:0000313" key="2">
    <source>
        <dbReference type="Proteomes" id="UP001292368"/>
    </source>
</evidence>
<comment type="caution">
    <text evidence="1">The sequence shown here is derived from an EMBL/GenBank/DDBJ whole genome shotgun (WGS) entry which is preliminary data.</text>
</comment>
<dbReference type="AlphaFoldDB" id="A0AAW9IUK0"/>
<name>A0AAW9IUK0_CLOPF</name>
<sequence>MDTFYANPGDTIEVSFSLKPKEVYIVNLEDKPRKDCDEKKLGSSNKYSIELPSEKGEDISEIDGRWDSTHTSSNIFKVTIQ</sequence>
<dbReference type="Proteomes" id="UP001292368">
    <property type="component" value="Unassembled WGS sequence"/>
</dbReference>
<organism evidence="1 2">
    <name type="scientific">Clostridium perfringens</name>
    <dbReference type="NCBI Taxonomy" id="1502"/>
    <lineage>
        <taxon>Bacteria</taxon>
        <taxon>Bacillati</taxon>
        <taxon>Bacillota</taxon>
        <taxon>Clostridia</taxon>
        <taxon>Eubacteriales</taxon>
        <taxon>Clostridiaceae</taxon>
        <taxon>Clostridium</taxon>
    </lineage>
</organism>
<dbReference type="EMBL" id="WNVM01000611">
    <property type="protein sequence ID" value="MDZ5010646.1"/>
    <property type="molecule type" value="Genomic_DNA"/>
</dbReference>
<evidence type="ECO:0000313" key="1">
    <source>
        <dbReference type="EMBL" id="MDZ5010646.1"/>
    </source>
</evidence>
<reference evidence="1" key="1">
    <citation type="submission" date="2019-11" db="EMBL/GenBank/DDBJ databases">
        <title>Characterization of Clostridium perfringens isolates from swine manure treated agricultural soils.</title>
        <authorList>
            <person name="Wushke S.T."/>
        </authorList>
    </citation>
    <scope>NUCLEOTIDE SEQUENCE</scope>
    <source>
        <strain evidence="1">V2</strain>
    </source>
</reference>
<protein>
    <submittedName>
        <fullName evidence="1">Uncharacterized protein</fullName>
    </submittedName>
</protein>
<accession>A0AAW9IUK0</accession>
<proteinExistence type="predicted"/>